<dbReference type="EMBL" id="BARV01034097">
    <property type="protein sequence ID" value="GAI56920.1"/>
    <property type="molecule type" value="Genomic_DNA"/>
</dbReference>
<keyword evidence="1" id="KW-1133">Transmembrane helix</keyword>
<protein>
    <recommendedName>
        <fullName evidence="3">Glycosyltransferase RgtA/B/C/D-like domain-containing protein</fullName>
    </recommendedName>
</protein>
<organism evidence="2">
    <name type="scientific">marine sediment metagenome</name>
    <dbReference type="NCBI Taxonomy" id="412755"/>
    <lineage>
        <taxon>unclassified sequences</taxon>
        <taxon>metagenomes</taxon>
        <taxon>ecological metagenomes</taxon>
    </lineage>
</organism>
<keyword evidence="1" id="KW-0812">Transmembrane</keyword>
<proteinExistence type="predicted"/>
<feature type="non-terminal residue" evidence="2">
    <location>
        <position position="1"/>
    </location>
</feature>
<feature type="non-terminal residue" evidence="2">
    <location>
        <position position="244"/>
    </location>
</feature>
<accession>X1R1E0</accession>
<feature type="transmembrane region" description="Helical" evidence="1">
    <location>
        <begin position="180"/>
        <end position="200"/>
    </location>
</feature>
<reference evidence="2" key="1">
    <citation type="journal article" date="2014" name="Front. Microbiol.">
        <title>High frequency of phylogenetically diverse reductive dehalogenase-homologous genes in deep subseafloor sedimentary metagenomes.</title>
        <authorList>
            <person name="Kawai M."/>
            <person name="Futagami T."/>
            <person name="Toyoda A."/>
            <person name="Takaki Y."/>
            <person name="Nishi S."/>
            <person name="Hori S."/>
            <person name="Arai W."/>
            <person name="Tsubouchi T."/>
            <person name="Morono Y."/>
            <person name="Uchiyama I."/>
            <person name="Ito T."/>
            <person name="Fujiyama A."/>
            <person name="Inagaki F."/>
            <person name="Takami H."/>
        </authorList>
    </citation>
    <scope>NUCLEOTIDE SEQUENCE</scope>
    <source>
        <strain evidence="2">Expedition CK06-06</strain>
    </source>
</reference>
<sequence length="244" mass="27630">ALLPSLYLAWYGRDLPHLGTYHDDAIYLETARTLATDGVYRLNSLPWTPAQTKYPPLYPLYLSLAWRLGGDLPQVLSLAMFLNWFWLPVWMLGLRQLLSRSDLPPALSTLIPAFLALHPDVQLTATRLMSDLMCAALVTWSLALHSIWLPAATALVRTAALPLAVALSLSAALRRQWRQAFWQLAPTLIVVALWLGWSAANRYPAATPTERYYTDYFGYQLDIIPLSQLPAHLWKQLNPFFETI</sequence>
<feature type="transmembrane region" description="Helical" evidence="1">
    <location>
        <begin position="128"/>
        <end position="148"/>
    </location>
</feature>
<keyword evidence="1" id="KW-0472">Membrane</keyword>
<evidence type="ECO:0000313" key="2">
    <source>
        <dbReference type="EMBL" id="GAI56920.1"/>
    </source>
</evidence>
<evidence type="ECO:0000256" key="1">
    <source>
        <dbReference type="SAM" id="Phobius"/>
    </source>
</evidence>
<feature type="transmembrane region" description="Helical" evidence="1">
    <location>
        <begin position="75"/>
        <end position="94"/>
    </location>
</feature>
<comment type="caution">
    <text evidence="2">The sequence shown here is derived from an EMBL/GenBank/DDBJ whole genome shotgun (WGS) entry which is preliminary data.</text>
</comment>
<evidence type="ECO:0008006" key="3">
    <source>
        <dbReference type="Google" id="ProtNLM"/>
    </source>
</evidence>
<gene>
    <name evidence="2" type="ORF">S06H3_53476</name>
</gene>
<dbReference type="AlphaFoldDB" id="X1R1E0"/>
<name>X1R1E0_9ZZZZ</name>